<keyword evidence="2" id="KW-1185">Reference proteome</keyword>
<accession>K4HZR6</accession>
<sequence>MSMRIYISYNKIYNGARVAYACANGETKNFYYRKFRKDSNEQDAFDYIMKYVNSFLDNNDETFFIVSNNKKIIKIIDNSEDTEHIFFIGKYDSEEARDVFMKLQVAISMREKLNHD</sequence>
<reference evidence="1 2" key="1">
    <citation type="journal article" date="2012" name="Appl. Environ. Microbiol.">
        <title>Characterization of Two Virulent Phages of Lactobacillus plantarum.</title>
        <authorList>
            <person name="Briggiler Marco M."/>
            <person name="Garneau J.E."/>
            <person name="Tremblay D."/>
            <person name="Quiberoni A."/>
            <person name="Moineau S."/>
        </authorList>
    </citation>
    <scope>NUCLEOTIDE SEQUENCE [LARGE SCALE GENOMIC DNA]</scope>
</reference>
<dbReference type="Proteomes" id="UP000008061">
    <property type="component" value="Segment"/>
</dbReference>
<evidence type="ECO:0000313" key="2">
    <source>
        <dbReference type="Proteomes" id="UP000008061"/>
    </source>
</evidence>
<gene>
    <name evidence="1" type="ORF">8014-B2_0059</name>
</gene>
<protein>
    <submittedName>
        <fullName evidence="1">Uncharacterized protein</fullName>
    </submittedName>
</protein>
<organism evidence="1 2">
    <name type="scientific">Lactobacillus phage ATCC 8014-B2</name>
    <dbReference type="NCBI Taxonomy" id="1225795"/>
    <lineage>
        <taxon>Viruses</taxon>
        <taxon>Duplodnaviria</taxon>
        <taxon>Heunggongvirae</taxon>
        <taxon>Uroviricota</taxon>
        <taxon>Caudoviricetes</taxon>
        <taxon>Tybeckvirinae</taxon>
        <taxon>Douglaswolinvirus</taxon>
        <taxon>Douglaswolinvirus B2</taxon>
    </lineage>
</organism>
<evidence type="ECO:0000313" key="1">
    <source>
        <dbReference type="EMBL" id="AFU63126.1"/>
    </source>
</evidence>
<proteinExistence type="predicted"/>
<name>K4HZR6_9CAUD</name>
<dbReference type="EMBL" id="JX486088">
    <property type="protein sequence ID" value="AFU63126.1"/>
    <property type="molecule type" value="Genomic_DNA"/>
</dbReference>